<dbReference type="SUPFAM" id="SSF52218">
    <property type="entry name" value="Flavoproteins"/>
    <property type="match status" value="1"/>
</dbReference>
<dbReference type="InterPro" id="IPR029039">
    <property type="entry name" value="Flavoprotein-like_sf"/>
</dbReference>
<dbReference type="RefSeq" id="WP_027314091.1">
    <property type="nucleotide sequence ID" value="NZ_JAUESS010000006.1"/>
</dbReference>
<evidence type="ECO:0000256" key="7">
    <source>
        <dbReference type="PIRNR" id="PIRNR038996"/>
    </source>
</evidence>
<keyword evidence="10" id="KW-1185">Reference proteome</keyword>
<evidence type="ECO:0000256" key="2">
    <source>
        <dbReference type="ARBA" id="ARBA00005267"/>
    </source>
</evidence>
<evidence type="ECO:0000256" key="1">
    <source>
        <dbReference type="ARBA" id="ARBA00001917"/>
    </source>
</evidence>
<dbReference type="NCBIfam" id="NF006739">
    <property type="entry name" value="PRK09267.1-5"/>
    <property type="match status" value="1"/>
</dbReference>
<dbReference type="PROSITE" id="PS50902">
    <property type="entry name" value="FLAVODOXIN_LIKE"/>
    <property type="match status" value="1"/>
</dbReference>
<dbReference type="EMBL" id="JBHLZN010000004">
    <property type="protein sequence ID" value="MFB9887338.1"/>
    <property type="molecule type" value="Genomic_DNA"/>
</dbReference>
<comment type="caution">
    <text evidence="9">The sequence shown here is derived from an EMBL/GenBank/DDBJ whole genome shotgun (WGS) entry which is preliminary data.</text>
</comment>
<dbReference type="Proteomes" id="UP001589628">
    <property type="component" value="Unassembled WGS sequence"/>
</dbReference>
<accession>A0ABV5ZFE9</accession>
<dbReference type="NCBIfam" id="TIGR01752">
    <property type="entry name" value="flav_long"/>
    <property type="match status" value="1"/>
</dbReference>
<dbReference type="InterPro" id="IPR008254">
    <property type="entry name" value="Flavodoxin/NO_synth"/>
</dbReference>
<name>A0ABV5ZFE9_9GAMM</name>
<evidence type="ECO:0000256" key="3">
    <source>
        <dbReference type="ARBA" id="ARBA00022448"/>
    </source>
</evidence>
<evidence type="ECO:0000313" key="10">
    <source>
        <dbReference type="Proteomes" id="UP001589628"/>
    </source>
</evidence>
<proteinExistence type="inferred from homology"/>
<evidence type="ECO:0000256" key="6">
    <source>
        <dbReference type="ARBA" id="ARBA00022982"/>
    </source>
</evidence>
<keyword evidence="6 7" id="KW-0249">Electron transport</keyword>
<dbReference type="InterPro" id="IPR050619">
    <property type="entry name" value="Flavodoxin"/>
</dbReference>
<comment type="function">
    <text evidence="7">Low-potential electron donor to a number of redox enzymes.</text>
</comment>
<gene>
    <name evidence="9" type="primary">fldB</name>
    <name evidence="9" type="ORF">ACFFLH_13035</name>
</gene>
<reference evidence="9 10" key="1">
    <citation type="submission" date="2024-09" db="EMBL/GenBank/DDBJ databases">
        <authorList>
            <person name="Sun Q."/>
            <person name="Mori K."/>
        </authorList>
    </citation>
    <scope>NUCLEOTIDE SEQUENCE [LARGE SCALE GENOMIC DNA]</scope>
    <source>
        <strain evidence="9 10">ATCC 51285</strain>
    </source>
</reference>
<dbReference type="PIRSF" id="PIRSF038996">
    <property type="entry name" value="FldA"/>
    <property type="match status" value="1"/>
</dbReference>
<protein>
    <recommendedName>
        <fullName evidence="7">Flavodoxin</fullName>
    </recommendedName>
</protein>
<comment type="cofactor">
    <cofactor evidence="1 7">
        <name>FMN</name>
        <dbReference type="ChEBI" id="CHEBI:58210"/>
    </cofactor>
</comment>
<dbReference type="NCBIfam" id="NF009023">
    <property type="entry name" value="PRK12359.1"/>
    <property type="match status" value="1"/>
</dbReference>
<keyword evidence="4 7" id="KW-0285">Flavoprotein</keyword>
<sequence>MSIAVFYGSTTGNTEEVGNKIVAKLSGLDIDTYNVSDTPVAVVEAYDLIIFGIPTWDYGEIQENWLEVWEEVDDLDLSGKTVAFYGLGDQYGYPEWFLDAMGMLHDKVVARGAKVVGHWPVEGYEFEASKALTADGKHFVGLAIDEDWQRDQTDERITRWTQQLLTETGLST</sequence>
<feature type="domain" description="Flavodoxin-like" evidence="8">
    <location>
        <begin position="3"/>
        <end position="165"/>
    </location>
</feature>
<dbReference type="PANTHER" id="PTHR42809:SF3">
    <property type="entry name" value="FLAVODOXIN 2"/>
    <property type="match status" value="1"/>
</dbReference>
<comment type="similarity">
    <text evidence="2 7">Belongs to the flavodoxin family.</text>
</comment>
<dbReference type="InterPro" id="IPR010086">
    <property type="entry name" value="Flavodoxin_lc"/>
</dbReference>
<keyword evidence="3 7" id="KW-0813">Transport</keyword>
<keyword evidence="5 7" id="KW-0288">FMN</keyword>
<evidence type="ECO:0000256" key="5">
    <source>
        <dbReference type="ARBA" id="ARBA00022643"/>
    </source>
</evidence>
<dbReference type="PANTHER" id="PTHR42809">
    <property type="entry name" value="FLAVODOXIN 2"/>
    <property type="match status" value="1"/>
</dbReference>
<organism evidence="9 10">
    <name type="scientific">Balneatrix alpica</name>
    <dbReference type="NCBI Taxonomy" id="75684"/>
    <lineage>
        <taxon>Bacteria</taxon>
        <taxon>Pseudomonadati</taxon>
        <taxon>Pseudomonadota</taxon>
        <taxon>Gammaproteobacteria</taxon>
        <taxon>Oceanospirillales</taxon>
        <taxon>Balneatrichaceae</taxon>
        <taxon>Balneatrix</taxon>
    </lineage>
</organism>
<evidence type="ECO:0000313" key="9">
    <source>
        <dbReference type="EMBL" id="MFB9887338.1"/>
    </source>
</evidence>
<evidence type="ECO:0000259" key="8">
    <source>
        <dbReference type="PROSITE" id="PS50902"/>
    </source>
</evidence>
<dbReference type="Gene3D" id="3.40.50.360">
    <property type="match status" value="1"/>
</dbReference>
<evidence type="ECO:0000256" key="4">
    <source>
        <dbReference type="ARBA" id="ARBA00022630"/>
    </source>
</evidence>
<dbReference type="Pfam" id="PF00258">
    <property type="entry name" value="Flavodoxin_1"/>
    <property type="match status" value="1"/>
</dbReference>